<dbReference type="AlphaFoldDB" id="A0A256JYF6"/>
<keyword evidence="1" id="KW-0229">DNA integration</keyword>
<name>A0A256JYF6_HALEZ</name>
<dbReference type="GO" id="GO:0006310">
    <property type="term" value="P:DNA recombination"/>
    <property type="evidence" value="ECO:0007669"/>
    <property type="project" value="UniProtKB-KW"/>
</dbReference>
<dbReference type="Pfam" id="PF02899">
    <property type="entry name" value="Phage_int_SAM_1"/>
    <property type="match status" value="1"/>
</dbReference>
<protein>
    <recommendedName>
        <fullName evidence="9">Tyr recombinase domain-containing protein</fullName>
    </recommendedName>
</protein>
<dbReference type="PROSITE" id="PS51900">
    <property type="entry name" value="CB"/>
    <property type="match status" value="1"/>
</dbReference>
<proteinExistence type="predicted"/>
<feature type="domain" description="Core-binding (CB)" evidence="6">
    <location>
        <begin position="20"/>
        <end position="104"/>
    </location>
</feature>
<keyword evidence="3" id="KW-0233">DNA recombination</keyword>
<dbReference type="GO" id="GO:0003677">
    <property type="term" value="F:DNA binding"/>
    <property type="evidence" value="ECO:0007669"/>
    <property type="project" value="UniProtKB-UniRule"/>
</dbReference>
<feature type="domain" description="Tyr recombinase" evidence="5">
    <location>
        <begin position="134"/>
        <end position="339"/>
    </location>
</feature>
<dbReference type="EMBL" id="NHPD01000041">
    <property type="protein sequence ID" value="OYR73402.1"/>
    <property type="molecule type" value="Genomic_DNA"/>
</dbReference>
<dbReference type="InterPro" id="IPR011010">
    <property type="entry name" value="DNA_brk_join_enz"/>
</dbReference>
<dbReference type="Gene3D" id="1.10.150.130">
    <property type="match status" value="1"/>
</dbReference>
<dbReference type="PROSITE" id="PS51898">
    <property type="entry name" value="TYR_RECOMBINASE"/>
    <property type="match status" value="1"/>
</dbReference>
<evidence type="ECO:0000313" key="7">
    <source>
        <dbReference type="EMBL" id="OYR73402.1"/>
    </source>
</evidence>
<gene>
    <name evidence="7" type="ORF">DJ76_10065</name>
</gene>
<dbReference type="Gene3D" id="1.10.443.10">
    <property type="entry name" value="Intergrase catalytic core"/>
    <property type="match status" value="1"/>
</dbReference>
<dbReference type="Pfam" id="PF00589">
    <property type="entry name" value="Phage_integrase"/>
    <property type="match status" value="1"/>
</dbReference>
<sequence length="345" mass="39744">MNYLGVISMNEDTSTVQDYRVQDQHAREYLKRSDGVKLKSSTVRTYDGNLRQYEAFLQDRDKSLLDAEFGDLLDFIAHCVRSGNRQGTIEAKVSTIGELYRYIRLYTDDRDTLNFDPLRISTIDLSKYNTPEPIEREALTRAEIRQLFDAFDSYRNRLMAVVGVETGLRNSDIRGIRLEDLSFDVGEIHVHDPKNSKPYDVPITDDLAFEIDYWIRHHRTGFVANTTCEYLFPSQDGSQLKTNSSLNRLVKEAAQRAGIQDTIGTSQVSSHYGDDLSSRKSQREWHRVTVHTLRHSCITLMKEDGVDLTYRQMVANHSSPDTTQAYTHSSNEVFEKIRGRFNPPR</sequence>
<dbReference type="InterPro" id="IPR013762">
    <property type="entry name" value="Integrase-like_cat_sf"/>
</dbReference>
<evidence type="ECO:0000313" key="8">
    <source>
        <dbReference type="Proteomes" id="UP000216925"/>
    </source>
</evidence>
<dbReference type="InterPro" id="IPR010998">
    <property type="entry name" value="Integrase_recombinase_N"/>
</dbReference>
<evidence type="ECO:0000256" key="4">
    <source>
        <dbReference type="PROSITE-ProRule" id="PRU01248"/>
    </source>
</evidence>
<keyword evidence="2 4" id="KW-0238">DNA-binding</keyword>
<dbReference type="PANTHER" id="PTHR30349:SF41">
    <property type="entry name" value="INTEGRASE_RECOMBINASE PROTEIN MJ0367-RELATED"/>
    <property type="match status" value="1"/>
</dbReference>
<dbReference type="SUPFAM" id="SSF56349">
    <property type="entry name" value="DNA breaking-rejoining enzymes"/>
    <property type="match status" value="1"/>
</dbReference>
<comment type="caution">
    <text evidence="7">The sequence shown here is derived from an EMBL/GenBank/DDBJ whole genome shotgun (WGS) entry which is preliminary data.</text>
</comment>
<dbReference type="Proteomes" id="UP000216925">
    <property type="component" value="Unassembled WGS sequence"/>
</dbReference>
<evidence type="ECO:0000256" key="2">
    <source>
        <dbReference type="ARBA" id="ARBA00023125"/>
    </source>
</evidence>
<evidence type="ECO:0000256" key="1">
    <source>
        <dbReference type="ARBA" id="ARBA00022908"/>
    </source>
</evidence>
<dbReference type="PANTHER" id="PTHR30349">
    <property type="entry name" value="PHAGE INTEGRASE-RELATED"/>
    <property type="match status" value="1"/>
</dbReference>
<dbReference type="InterPro" id="IPR050090">
    <property type="entry name" value="Tyrosine_recombinase_XerCD"/>
</dbReference>
<evidence type="ECO:0000256" key="3">
    <source>
        <dbReference type="ARBA" id="ARBA00023172"/>
    </source>
</evidence>
<dbReference type="InterPro" id="IPR002104">
    <property type="entry name" value="Integrase_catalytic"/>
</dbReference>
<dbReference type="GO" id="GO:0015074">
    <property type="term" value="P:DNA integration"/>
    <property type="evidence" value="ECO:0007669"/>
    <property type="project" value="UniProtKB-KW"/>
</dbReference>
<evidence type="ECO:0000259" key="5">
    <source>
        <dbReference type="PROSITE" id="PS51898"/>
    </source>
</evidence>
<evidence type="ECO:0008006" key="9">
    <source>
        <dbReference type="Google" id="ProtNLM"/>
    </source>
</evidence>
<accession>A0A256JYF6</accession>
<dbReference type="CDD" id="cd00397">
    <property type="entry name" value="DNA_BRE_C"/>
    <property type="match status" value="1"/>
</dbReference>
<organism evidence="7 8">
    <name type="scientific">Halorubrum ezzemoulense</name>
    <name type="common">Halorubrum chaoviator</name>
    <dbReference type="NCBI Taxonomy" id="337243"/>
    <lineage>
        <taxon>Archaea</taxon>
        <taxon>Methanobacteriati</taxon>
        <taxon>Methanobacteriota</taxon>
        <taxon>Stenosarchaea group</taxon>
        <taxon>Halobacteria</taxon>
        <taxon>Halobacteriales</taxon>
        <taxon>Haloferacaceae</taxon>
        <taxon>Halorubrum</taxon>
    </lineage>
</organism>
<dbReference type="InterPro" id="IPR044068">
    <property type="entry name" value="CB"/>
</dbReference>
<evidence type="ECO:0000259" key="6">
    <source>
        <dbReference type="PROSITE" id="PS51900"/>
    </source>
</evidence>
<reference evidence="7 8" key="1">
    <citation type="journal article" date="2014" name="Front. Microbiol.">
        <title>Population and genomic analysis of the genus Halorubrum.</title>
        <authorList>
            <person name="Fullmer M.S."/>
            <person name="Soucy S.M."/>
            <person name="Swithers K.S."/>
            <person name="Makkay A.M."/>
            <person name="Wheeler R."/>
            <person name="Ventosa A."/>
            <person name="Gogarten J.P."/>
            <person name="Papke R.T."/>
        </authorList>
    </citation>
    <scope>NUCLEOTIDE SEQUENCE [LARGE SCALE GENOMIC DNA]</scope>
    <source>
        <strain evidence="7 8">Ec15</strain>
    </source>
</reference>
<dbReference type="InterPro" id="IPR004107">
    <property type="entry name" value="Integrase_SAM-like_N"/>
</dbReference>